<gene>
    <name evidence="1" type="ORF">IZO911_LOCUS45201</name>
</gene>
<protein>
    <submittedName>
        <fullName evidence="1">Uncharacterized protein</fullName>
    </submittedName>
</protein>
<evidence type="ECO:0000313" key="1">
    <source>
        <dbReference type="EMBL" id="CAF1505241.1"/>
    </source>
</evidence>
<proteinExistence type="predicted"/>
<comment type="caution">
    <text evidence="1">The sequence shown here is derived from an EMBL/GenBank/DDBJ whole genome shotgun (WGS) entry which is preliminary data.</text>
</comment>
<reference evidence="1" key="1">
    <citation type="submission" date="2021-02" db="EMBL/GenBank/DDBJ databases">
        <authorList>
            <person name="Nowell W R."/>
        </authorList>
    </citation>
    <scope>NUCLEOTIDE SEQUENCE</scope>
</reference>
<evidence type="ECO:0000313" key="2">
    <source>
        <dbReference type="Proteomes" id="UP000663860"/>
    </source>
</evidence>
<dbReference type="Proteomes" id="UP000663860">
    <property type="component" value="Unassembled WGS sequence"/>
</dbReference>
<organism evidence="1 2">
    <name type="scientific">Adineta steineri</name>
    <dbReference type="NCBI Taxonomy" id="433720"/>
    <lineage>
        <taxon>Eukaryota</taxon>
        <taxon>Metazoa</taxon>
        <taxon>Spiralia</taxon>
        <taxon>Gnathifera</taxon>
        <taxon>Rotifera</taxon>
        <taxon>Eurotatoria</taxon>
        <taxon>Bdelloidea</taxon>
        <taxon>Adinetida</taxon>
        <taxon>Adinetidae</taxon>
        <taxon>Adineta</taxon>
    </lineage>
</organism>
<dbReference type="AlphaFoldDB" id="A0A815T9Y2"/>
<feature type="non-terminal residue" evidence="1">
    <location>
        <position position="1"/>
    </location>
</feature>
<name>A0A815T9Y2_9BILA</name>
<dbReference type="EMBL" id="CAJNOE010003720">
    <property type="protein sequence ID" value="CAF1505241.1"/>
    <property type="molecule type" value="Genomic_DNA"/>
</dbReference>
<sequence length="51" mass="5708">LAAGTGLMSKLLIEYIHISPSSLYLVEPAEQMCIRARDKKLSNKNVRNGNY</sequence>
<accession>A0A815T9Y2</accession>